<accession>A0ABX1ZEY8</accession>
<sequence length="78" mass="9076">MEYNHLLELKDVFFLGLTEPEVNVLRLYFSRSKVSDTPEPLIVGEKDFGDSYSINIDKNSPIIQIDFHRDYFNVAGQH</sequence>
<dbReference type="RefSeq" id="WP_171693335.1">
    <property type="nucleotide sequence ID" value="NZ_WHOC01000171.1"/>
</dbReference>
<proteinExistence type="predicted"/>
<dbReference type="Proteomes" id="UP000658690">
    <property type="component" value="Unassembled WGS sequence"/>
</dbReference>
<dbReference type="EMBL" id="WHOC01000171">
    <property type="protein sequence ID" value="NOU90563.1"/>
    <property type="molecule type" value="Genomic_DNA"/>
</dbReference>
<name>A0ABX1ZEY8_9BACL</name>
<comment type="caution">
    <text evidence="1">The sequence shown here is derived from an EMBL/GenBank/DDBJ whole genome shotgun (WGS) entry which is preliminary data.</text>
</comment>
<keyword evidence="2" id="KW-1185">Reference proteome</keyword>
<reference evidence="1 2" key="1">
    <citation type="submission" date="2019-10" db="EMBL/GenBank/DDBJ databases">
        <title>Description of Paenibacillus choica sp. nov.</title>
        <authorList>
            <person name="Carlier A."/>
            <person name="Qi S."/>
        </authorList>
    </citation>
    <scope>NUCLEOTIDE SEQUENCE [LARGE SCALE GENOMIC DNA]</scope>
    <source>
        <strain evidence="1 2">LMG 31460</strain>
    </source>
</reference>
<gene>
    <name evidence="1" type="ORF">GC102_33225</name>
</gene>
<organism evidence="1 2">
    <name type="scientific">Paenibacillus germinis</name>
    <dbReference type="NCBI Taxonomy" id="2654979"/>
    <lineage>
        <taxon>Bacteria</taxon>
        <taxon>Bacillati</taxon>
        <taxon>Bacillota</taxon>
        <taxon>Bacilli</taxon>
        <taxon>Bacillales</taxon>
        <taxon>Paenibacillaceae</taxon>
        <taxon>Paenibacillus</taxon>
    </lineage>
</organism>
<evidence type="ECO:0000313" key="2">
    <source>
        <dbReference type="Proteomes" id="UP000658690"/>
    </source>
</evidence>
<evidence type="ECO:0000313" key="1">
    <source>
        <dbReference type="EMBL" id="NOU90563.1"/>
    </source>
</evidence>
<protein>
    <submittedName>
        <fullName evidence="1">Uncharacterized protein</fullName>
    </submittedName>
</protein>